<dbReference type="InterPro" id="IPR011200">
    <property type="entry name" value="UCP012608"/>
</dbReference>
<proteinExistence type="predicted"/>
<dbReference type="Proteomes" id="UP000656804">
    <property type="component" value="Unassembled WGS sequence"/>
</dbReference>
<organism evidence="1 2">
    <name type="scientific">Nocardioides acrostichi</name>
    <dbReference type="NCBI Taxonomy" id="2784339"/>
    <lineage>
        <taxon>Bacteria</taxon>
        <taxon>Bacillati</taxon>
        <taxon>Actinomycetota</taxon>
        <taxon>Actinomycetes</taxon>
        <taxon>Propionibacteriales</taxon>
        <taxon>Nocardioidaceae</taxon>
        <taxon>Nocardioides</taxon>
    </lineage>
</organism>
<evidence type="ECO:0000313" key="2">
    <source>
        <dbReference type="Proteomes" id="UP000656804"/>
    </source>
</evidence>
<keyword evidence="2" id="KW-1185">Reference proteome</keyword>
<evidence type="ECO:0000313" key="1">
    <source>
        <dbReference type="EMBL" id="MBF4161081.1"/>
    </source>
</evidence>
<reference evidence="1" key="1">
    <citation type="submission" date="2020-11" db="EMBL/GenBank/DDBJ databases">
        <title>Nocardioides sp. CBS4Y-1, whole genome shotgun sequence.</title>
        <authorList>
            <person name="Tuo L."/>
        </authorList>
    </citation>
    <scope>NUCLEOTIDE SEQUENCE</scope>
    <source>
        <strain evidence="1">CBS4Y-1</strain>
    </source>
</reference>
<dbReference type="EMBL" id="JADIVZ010000002">
    <property type="protein sequence ID" value="MBF4161081.1"/>
    <property type="molecule type" value="Genomic_DNA"/>
</dbReference>
<comment type="caution">
    <text evidence="1">The sequence shown here is derived from an EMBL/GenBank/DDBJ whole genome shotgun (WGS) entry which is preliminary data.</text>
</comment>
<gene>
    <name evidence="1" type="ORF">ISG29_05215</name>
</gene>
<sequence length="335" mass="36402">MDLFTEIEEQYRRFAAAAGDSPAMVRWSLGVADDADVRAWIARLPQLKQQPNLVIAAARWHGLDDDAAFDALRDLLLGDDGRVEQTILARATQTNEAGRMATLMPALNRVPGVADGAPVALVEVGASAGLCLYPDRWSYRWHTGSGVEELGPSDGPWLECRVDALPGRRLDLPTRLPTIAWRGGIDLNPLDITDPDTARWLATLVWPEHHDRRARLLQAAEIAATDPPSLTAGDLLEHLPEVIDGAAAHGTVVVQHSAVIAYLDEPDRARFTEMMRDLVGSGVCHWVSNEGKDVLPDITATGPSVPADRYTFVLGLDGRALAWTHGHGRTMTCVA</sequence>
<name>A0A930UVT7_9ACTN</name>
<protein>
    <submittedName>
        <fullName evidence="1">DUF2332 domain-containing protein</fullName>
    </submittedName>
</protein>
<dbReference type="Pfam" id="PF10094">
    <property type="entry name" value="DUF2332"/>
    <property type="match status" value="1"/>
</dbReference>
<dbReference type="AlphaFoldDB" id="A0A930UVT7"/>
<accession>A0A930UVT7</accession>
<dbReference type="RefSeq" id="WP_194502348.1">
    <property type="nucleotide sequence ID" value="NZ_JADIVZ010000002.1"/>
</dbReference>